<dbReference type="EMBL" id="JAUHHV010000006">
    <property type="protein sequence ID" value="KAK1421709.1"/>
    <property type="molecule type" value="Genomic_DNA"/>
</dbReference>
<sequence>MKPTIKFIFLHHKPPTTTTPQLSDLTPTIVSSSSSSSPSSPSPSLSPSLPPKPPPPPPPVHAVVKGLLLCPLISTNVKGGGAPGLNPLFTSLSSSSTNCIFSGALTFDPQFLSLNLETEEQRNVIGLQMGIVNLGFGYNLGSGVTPHCDNTQVIRDGEVELGGWGGSNGSGGSWRLEMVERCGRF</sequence>
<feature type="region of interest" description="Disordered" evidence="1">
    <location>
        <begin position="13"/>
        <end position="58"/>
    </location>
</feature>
<organism evidence="2 3">
    <name type="scientific">Tagetes erecta</name>
    <name type="common">African marigold</name>
    <dbReference type="NCBI Taxonomy" id="13708"/>
    <lineage>
        <taxon>Eukaryota</taxon>
        <taxon>Viridiplantae</taxon>
        <taxon>Streptophyta</taxon>
        <taxon>Embryophyta</taxon>
        <taxon>Tracheophyta</taxon>
        <taxon>Spermatophyta</taxon>
        <taxon>Magnoliopsida</taxon>
        <taxon>eudicotyledons</taxon>
        <taxon>Gunneridae</taxon>
        <taxon>Pentapetalae</taxon>
        <taxon>asterids</taxon>
        <taxon>campanulids</taxon>
        <taxon>Asterales</taxon>
        <taxon>Asteraceae</taxon>
        <taxon>Asteroideae</taxon>
        <taxon>Heliantheae alliance</taxon>
        <taxon>Tageteae</taxon>
        <taxon>Tagetes</taxon>
    </lineage>
</organism>
<proteinExistence type="predicted"/>
<gene>
    <name evidence="2" type="ORF">QVD17_24261</name>
</gene>
<evidence type="ECO:0000256" key="1">
    <source>
        <dbReference type="SAM" id="MobiDB-lite"/>
    </source>
</evidence>
<comment type="caution">
    <text evidence="2">The sequence shown here is derived from an EMBL/GenBank/DDBJ whole genome shotgun (WGS) entry which is preliminary data.</text>
</comment>
<name>A0AAD8KEW2_TARER</name>
<evidence type="ECO:0000313" key="2">
    <source>
        <dbReference type="EMBL" id="KAK1421709.1"/>
    </source>
</evidence>
<reference evidence="2" key="1">
    <citation type="journal article" date="2023" name="bioRxiv">
        <title>Improved chromosome-level genome assembly for marigold (Tagetes erecta).</title>
        <authorList>
            <person name="Jiang F."/>
            <person name="Yuan L."/>
            <person name="Wang S."/>
            <person name="Wang H."/>
            <person name="Xu D."/>
            <person name="Wang A."/>
            <person name="Fan W."/>
        </authorList>
    </citation>
    <scope>NUCLEOTIDE SEQUENCE</scope>
    <source>
        <strain evidence="2">WSJ</strain>
        <tissue evidence="2">Leaf</tissue>
    </source>
</reference>
<feature type="compositionally biased region" description="Pro residues" evidence="1">
    <location>
        <begin position="48"/>
        <end position="58"/>
    </location>
</feature>
<dbReference type="Proteomes" id="UP001229421">
    <property type="component" value="Unassembled WGS sequence"/>
</dbReference>
<feature type="compositionally biased region" description="Low complexity" evidence="1">
    <location>
        <begin position="31"/>
        <end position="47"/>
    </location>
</feature>
<keyword evidence="3" id="KW-1185">Reference proteome</keyword>
<feature type="compositionally biased region" description="Polar residues" evidence="1">
    <location>
        <begin position="15"/>
        <end position="30"/>
    </location>
</feature>
<accession>A0AAD8KEW2</accession>
<dbReference type="AlphaFoldDB" id="A0AAD8KEW2"/>
<evidence type="ECO:0000313" key="3">
    <source>
        <dbReference type="Proteomes" id="UP001229421"/>
    </source>
</evidence>
<protein>
    <submittedName>
        <fullName evidence="2">Uncharacterized protein</fullName>
    </submittedName>
</protein>